<organism evidence="1 2">
    <name type="scientific">Pseudomonas phage PhiPA3</name>
    <name type="common">Pseudomonas aeruginosa phage PhiPA3</name>
    <dbReference type="NCBI Taxonomy" id="998086"/>
    <lineage>
        <taxon>Viruses</taxon>
        <taxon>Duplodnaviria</taxon>
        <taxon>Heunggongvirae</taxon>
        <taxon>Uroviricota</taxon>
        <taxon>Caudoviricetes</taxon>
        <taxon>Chimalliviridae</taxon>
        <taxon>Miltoncavirus</taxon>
        <taxon>Miltoncavirus PhiPA3</taxon>
    </lineage>
</organism>
<dbReference type="Proteomes" id="UP000008388">
    <property type="component" value="Segment"/>
</dbReference>
<protein>
    <submittedName>
        <fullName evidence="1">Virion structural protein</fullName>
    </submittedName>
</protein>
<dbReference type="KEGG" id="vg:26643715"/>
<dbReference type="RefSeq" id="YP_009217266.1">
    <property type="nucleotide sequence ID" value="NC_028999.1"/>
</dbReference>
<proteinExistence type="predicted"/>
<reference evidence="1 2" key="1">
    <citation type="journal article" date="2011" name="Microbiology">
        <title>The Pseudomonas aeruginosa generalized transducing phage phiPA3 is a new member of the phiKZ-like group of 'jumbo' phages, and infects model laboratory strains and clinical isolates from cystic fibrosis patients.</title>
        <authorList>
            <person name="Monson R."/>
            <person name="Foulds I."/>
            <person name="Foweraker J."/>
            <person name="Welch M."/>
            <person name="Salmond G.P."/>
        </authorList>
    </citation>
    <scope>NUCLEOTIDE SEQUENCE [LARGE SCALE GENOMIC DNA]</scope>
</reference>
<name>F8SK57_BPPA3</name>
<evidence type="ECO:0000313" key="1">
    <source>
        <dbReference type="EMBL" id="AEH03610.1"/>
    </source>
</evidence>
<dbReference type="GeneID" id="26643715"/>
<dbReference type="Pfam" id="PF12699">
    <property type="entry name" value="phiKZ_IP"/>
    <property type="match status" value="1"/>
</dbReference>
<sequence>MTTIAAWDEVCSDWDKITKIQSSLERFADVLAGRDEATEEMAQVISIGLESIDPNFDIKEGSKITLRAIKEGIVMAAKAARDLIRYLWELLNSFYVKFTGSIRRVRRTQEGISRRLGKLGSKTTYQKMSVSGIQRLSIDGNFVGTELSNLQDIHQLTNYILNQYPKSVVKIARDASRQFLNILDQGGERQVVMENAVDAFADILQRDFIPPQGFRPVQPRELGSLEKGVNRSEILPGNVAFLYTPPDVIRQQLKSGKGNLENIIKSSFTMQFSELQLNVADRSEREIEVPSVRTLSEITEKISSILSLAERAEAGRKDFATVKVVVDDAIRQIAERSSEENNSGNVLLHITGEISKKLAEPMGFYTHWLAVTLNVWLNFVSQCIKHYEDEGV</sequence>
<dbReference type="OrthoDB" id="11189at10239"/>
<accession>F8SK57</accession>
<keyword evidence="2" id="KW-1185">Reference proteome</keyword>
<gene>
    <name evidence="1" type="primary">187</name>
</gene>
<dbReference type="EMBL" id="HQ630627">
    <property type="protein sequence ID" value="AEH03610.1"/>
    <property type="molecule type" value="Genomic_DNA"/>
</dbReference>
<organismHost>
    <name type="scientific">Pseudomonas aeruginosa</name>
    <dbReference type="NCBI Taxonomy" id="287"/>
</organismHost>
<evidence type="ECO:0000313" key="2">
    <source>
        <dbReference type="Proteomes" id="UP000008388"/>
    </source>
</evidence>
<dbReference type="InterPro" id="IPR024413">
    <property type="entry name" value="Phage_phiKZ_Orf92_int-head"/>
</dbReference>